<dbReference type="AlphaFoldDB" id="A0AAD9XLP3"/>
<dbReference type="GO" id="GO:0006412">
    <property type="term" value="P:translation"/>
    <property type="evidence" value="ECO:0007669"/>
    <property type="project" value="InterPro"/>
</dbReference>
<keyword evidence="2" id="KW-0723">Serine/threonine-protein kinase</keyword>
<dbReference type="GO" id="GO:0004674">
    <property type="term" value="F:protein serine/threonine kinase activity"/>
    <property type="evidence" value="ECO:0007669"/>
    <property type="project" value="UniProtKB-KW"/>
</dbReference>
<comment type="caution">
    <text evidence="7">The sequence shown here is derived from an EMBL/GenBank/DDBJ whole genome shotgun (WGS) entry which is preliminary data.</text>
</comment>
<dbReference type="EC" id="2.7.11.1" evidence="1"/>
<dbReference type="InterPro" id="IPR050588">
    <property type="entry name" value="WNK_Ser-Thr_kinase"/>
</dbReference>
<comment type="catalytic activity">
    <reaction evidence="4">
        <text>L-threonyl-[protein] + ATP = O-phospho-L-threonyl-[protein] + ADP + H(+)</text>
        <dbReference type="Rhea" id="RHEA:46608"/>
        <dbReference type="Rhea" id="RHEA-COMP:11060"/>
        <dbReference type="Rhea" id="RHEA-COMP:11605"/>
        <dbReference type="ChEBI" id="CHEBI:15378"/>
        <dbReference type="ChEBI" id="CHEBI:30013"/>
        <dbReference type="ChEBI" id="CHEBI:30616"/>
        <dbReference type="ChEBI" id="CHEBI:61977"/>
        <dbReference type="ChEBI" id="CHEBI:456216"/>
        <dbReference type="EC" id="2.7.11.1"/>
    </reaction>
</comment>
<dbReference type="EMBL" id="JANJYI010000001">
    <property type="protein sequence ID" value="KAK2661596.1"/>
    <property type="molecule type" value="Genomic_DNA"/>
</dbReference>
<proteinExistence type="predicted"/>
<name>A0AAD9XLP3_9ROSI</name>
<keyword evidence="3" id="KW-0418">Kinase</keyword>
<dbReference type="InterPro" id="IPR002674">
    <property type="entry name" value="Ribosomal_eL43"/>
</dbReference>
<comment type="catalytic activity">
    <reaction evidence="5">
        <text>L-seryl-[protein] + ATP = O-phospho-L-seryl-[protein] + ADP + H(+)</text>
        <dbReference type="Rhea" id="RHEA:17989"/>
        <dbReference type="Rhea" id="RHEA-COMP:9863"/>
        <dbReference type="Rhea" id="RHEA-COMP:11604"/>
        <dbReference type="ChEBI" id="CHEBI:15378"/>
        <dbReference type="ChEBI" id="CHEBI:29999"/>
        <dbReference type="ChEBI" id="CHEBI:30616"/>
        <dbReference type="ChEBI" id="CHEBI:83421"/>
        <dbReference type="ChEBI" id="CHEBI:456216"/>
        <dbReference type="EC" id="2.7.11.1"/>
    </reaction>
</comment>
<dbReference type="Pfam" id="PF01780">
    <property type="entry name" value="Ribosomal_L37ae"/>
    <property type="match status" value="1"/>
</dbReference>
<dbReference type="GO" id="GO:0003735">
    <property type="term" value="F:structural constituent of ribosome"/>
    <property type="evidence" value="ECO:0007669"/>
    <property type="project" value="InterPro"/>
</dbReference>
<dbReference type="Pfam" id="PF00069">
    <property type="entry name" value="Pkinase"/>
    <property type="match status" value="1"/>
</dbReference>
<accession>A0AAD9XLP3</accession>
<dbReference type="GO" id="GO:0005840">
    <property type="term" value="C:ribosome"/>
    <property type="evidence" value="ECO:0007669"/>
    <property type="project" value="InterPro"/>
</dbReference>
<dbReference type="GO" id="GO:0005524">
    <property type="term" value="F:ATP binding"/>
    <property type="evidence" value="ECO:0007669"/>
    <property type="project" value="InterPro"/>
</dbReference>
<evidence type="ECO:0000256" key="2">
    <source>
        <dbReference type="ARBA" id="ARBA00022527"/>
    </source>
</evidence>
<evidence type="ECO:0000259" key="6">
    <source>
        <dbReference type="PROSITE" id="PS50011"/>
    </source>
</evidence>
<dbReference type="PANTHER" id="PTHR13902">
    <property type="entry name" value="SERINE/THREONINE-PROTEIN KINASE WNK WITH NO LYSINE -RELATED"/>
    <property type="match status" value="1"/>
</dbReference>
<dbReference type="SMART" id="SM00220">
    <property type="entry name" value="S_TKc"/>
    <property type="match status" value="1"/>
</dbReference>
<dbReference type="SUPFAM" id="SSF57829">
    <property type="entry name" value="Zn-binding ribosomal proteins"/>
    <property type="match status" value="1"/>
</dbReference>
<dbReference type="Gene3D" id="1.10.510.10">
    <property type="entry name" value="Transferase(Phosphotransferase) domain 1"/>
    <property type="match status" value="1"/>
</dbReference>
<evidence type="ECO:0000256" key="4">
    <source>
        <dbReference type="ARBA" id="ARBA00047899"/>
    </source>
</evidence>
<gene>
    <name evidence="7" type="ORF">Ddye_000170</name>
</gene>
<dbReference type="InterPro" id="IPR011332">
    <property type="entry name" value="Ribosomal_zn-bd"/>
</dbReference>
<dbReference type="InterPro" id="IPR000719">
    <property type="entry name" value="Prot_kinase_dom"/>
</dbReference>
<keyword evidence="3" id="KW-0808">Transferase</keyword>
<dbReference type="InterPro" id="IPR011009">
    <property type="entry name" value="Kinase-like_dom_sf"/>
</dbReference>
<dbReference type="PROSITE" id="PS50011">
    <property type="entry name" value="PROTEIN_KINASE_DOM"/>
    <property type="match status" value="1"/>
</dbReference>
<dbReference type="Proteomes" id="UP001280121">
    <property type="component" value="Unassembled WGS sequence"/>
</dbReference>
<protein>
    <recommendedName>
        <fullName evidence="1">non-specific serine/threonine protein kinase</fullName>
        <ecNumber evidence="1">2.7.11.1</ecNumber>
    </recommendedName>
</protein>
<dbReference type="SUPFAM" id="SSF56112">
    <property type="entry name" value="Protein kinase-like (PK-like)"/>
    <property type="match status" value="1"/>
</dbReference>
<evidence type="ECO:0000313" key="8">
    <source>
        <dbReference type="Proteomes" id="UP001280121"/>
    </source>
</evidence>
<evidence type="ECO:0000313" key="7">
    <source>
        <dbReference type="EMBL" id="KAK2661596.1"/>
    </source>
</evidence>
<evidence type="ECO:0000256" key="5">
    <source>
        <dbReference type="ARBA" id="ARBA00048679"/>
    </source>
</evidence>
<reference evidence="7" key="1">
    <citation type="journal article" date="2023" name="Plant J.">
        <title>Genome sequences and population genomics provide insights into the demographic history, inbreeding, and mutation load of two 'living fossil' tree species of Dipteronia.</title>
        <authorList>
            <person name="Feng Y."/>
            <person name="Comes H.P."/>
            <person name="Chen J."/>
            <person name="Zhu S."/>
            <person name="Lu R."/>
            <person name="Zhang X."/>
            <person name="Li P."/>
            <person name="Qiu J."/>
            <person name="Olsen K.M."/>
            <person name="Qiu Y."/>
        </authorList>
    </citation>
    <scope>NUCLEOTIDE SEQUENCE</scope>
    <source>
        <strain evidence="7">KIB01</strain>
    </source>
</reference>
<feature type="domain" description="Protein kinase" evidence="6">
    <location>
        <begin position="1"/>
        <end position="210"/>
    </location>
</feature>
<keyword evidence="8" id="KW-1185">Reference proteome</keyword>
<evidence type="ECO:0000256" key="3">
    <source>
        <dbReference type="ARBA" id="ARBA00022777"/>
    </source>
</evidence>
<sequence>MKFYTSWVDTAFYRYRLMQKRVNIIAVKHWFRQILRGLLYLHSLHPAVIHRDLNCDNIFVNGNQGEVKIGDLGLAAILKKSHAAHCVRTSEFMGPEVYEGTCNELVGIYSFGMCILEIVTFDYPYSECTHPTQIYKKVISIKDAQSELRPLDYCERDGMGPLIRKYAVKRKTVDIWGCKDCGKVKDGGAYTLKTNVLKLRSKLKLVVPTL</sequence>
<evidence type="ECO:0000256" key="1">
    <source>
        <dbReference type="ARBA" id="ARBA00012513"/>
    </source>
</evidence>
<organism evidence="7 8">
    <name type="scientific">Dipteronia dyeriana</name>
    <dbReference type="NCBI Taxonomy" id="168575"/>
    <lineage>
        <taxon>Eukaryota</taxon>
        <taxon>Viridiplantae</taxon>
        <taxon>Streptophyta</taxon>
        <taxon>Embryophyta</taxon>
        <taxon>Tracheophyta</taxon>
        <taxon>Spermatophyta</taxon>
        <taxon>Magnoliopsida</taxon>
        <taxon>eudicotyledons</taxon>
        <taxon>Gunneridae</taxon>
        <taxon>Pentapetalae</taxon>
        <taxon>rosids</taxon>
        <taxon>malvids</taxon>
        <taxon>Sapindales</taxon>
        <taxon>Sapindaceae</taxon>
        <taxon>Hippocastanoideae</taxon>
        <taxon>Acereae</taxon>
        <taxon>Dipteronia</taxon>
    </lineage>
</organism>